<dbReference type="EMBL" id="MAIC01000014">
    <property type="protein sequence ID" value="OPB75434.1"/>
    <property type="molecule type" value="Genomic_DNA"/>
</dbReference>
<sequence length="65" mass="7339">MENIALVKDFLDIQCILDASGKAVNIKRYRIGTSDTKYPERIRSHMVIAHRLSMINCNANSCNEG</sequence>
<comment type="caution">
    <text evidence="1">The sequence shown here is derived from an EMBL/GenBank/DDBJ whole genome shotgun (WGS) entry which is preliminary data.</text>
</comment>
<evidence type="ECO:0000313" key="1">
    <source>
        <dbReference type="EMBL" id="OPB75434.1"/>
    </source>
</evidence>
<dbReference type="KEGG" id="ego:BBD34_14110"/>
<reference evidence="1 2" key="1">
    <citation type="submission" date="2016-06" db="EMBL/GenBank/DDBJ databases">
        <authorList>
            <person name="Nicholson A.C."/>
        </authorList>
    </citation>
    <scope>NUCLEOTIDE SEQUENCE [LARGE SCALE GENOMIC DNA]</scope>
    <source>
        <strain evidence="1 2">G4123</strain>
    </source>
</reference>
<evidence type="ECO:0000313" key="2">
    <source>
        <dbReference type="Proteomes" id="UP000190816"/>
    </source>
</evidence>
<proteinExistence type="predicted"/>
<protein>
    <submittedName>
        <fullName evidence="1">Uncharacterized protein</fullName>
    </submittedName>
</protein>
<gene>
    <name evidence="1" type="ORF">BAY32_07860</name>
</gene>
<accession>A0AAJ3TPJ5</accession>
<dbReference type="Proteomes" id="UP000190816">
    <property type="component" value="Unassembled WGS sequence"/>
</dbReference>
<name>A0AAJ3TPJ5_9FLAO</name>
<organism evidence="1 2">
    <name type="scientific">Elizabethkingia ursingii</name>
    <dbReference type="NCBI Taxonomy" id="1756150"/>
    <lineage>
        <taxon>Bacteria</taxon>
        <taxon>Pseudomonadati</taxon>
        <taxon>Bacteroidota</taxon>
        <taxon>Flavobacteriia</taxon>
        <taxon>Flavobacteriales</taxon>
        <taxon>Weeksellaceae</taxon>
        <taxon>Elizabethkingia</taxon>
    </lineage>
</organism>
<dbReference type="AlphaFoldDB" id="A0AAJ3TPJ5"/>